<dbReference type="PANTHER" id="PTHR42845">
    <property type="entry name" value="COENZYME F420-REDUCING HYDROGENASE, GAMMA SUBUNIT"/>
    <property type="match status" value="1"/>
</dbReference>
<feature type="domain" description="NADH:ubiquinone oxidoreductase-like 20kDa subunit" evidence="4">
    <location>
        <begin position="22"/>
        <end position="161"/>
    </location>
</feature>
<evidence type="ECO:0000313" key="6">
    <source>
        <dbReference type="Proteomes" id="UP000002586"/>
    </source>
</evidence>
<dbReference type="RefSeq" id="WP_011712559.1">
    <property type="nucleotide sequence ID" value="NC_008576.1"/>
</dbReference>
<dbReference type="GO" id="GO:0016491">
    <property type="term" value="F:oxidoreductase activity"/>
    <property type="evidence" value="ECO:0007669"/>
    <property type="project" value="UniProtKB-KW"/>
</dbReference>
<dbReference type="EMBL" id="CP000471">
    <property type="protein sequence ID" value="ABK43402.1"/>
    <property type="molecule type" value="Genomic_DNA"/>
</dbReference>
<dbReference type="GO" id="GO:0046872">
    <property type="term" value="F:metal ion binding"/>
    <property type="evidence" value="ECO:0007669"/>
    <property type="project" value="UniProtKB-KW"/>
</dbReference>
<keyword evidence="3" id="KW-0408">Iron</keyword>
<organism evidence="5 6">
    <name type="scientific">Magnetococcus marinus (strain ATCC BAA-1437 / JCM 17883 / MC-1)</name>
    <dbReference type="NCBI Taxonomy" id="156889"/>
    <lineage>
        <taxon>Bacteria</taxon>
        <taxon>Pseudomonadati</taxon>
        <taxon>Pseudomonadota</taxon>
        <taxon>Magnetococcia</taxon>
        <taxon>Magnetococcales</taxon>
        <taxon>Magnetococcaceae</taxon>
        <taxon>Magnetococcus</taxon>
    </lineage>
</organism>
<dbReference type="InterPro" id="IPR051349">
    <property type="entry name" value="Hydrogenase_assoc-protein"/>
</dbReference>
<dbReference type="InterPro" id="IPR037024">
    <property type="entry name" value="NiFe_Hase_small_N_sf"/>
</dbReference>
<keyword evidence="6" id="KW-1185">Reference proteome</keyword>
<evidence type="ECO:0000256" key="1">
    <source>
        <dbReference type="ARBA" id="ARBA00001927"/>
    </source>
</evidence>
<reference evidence="6" key="1">
    <citation type="journal article" date="2009" name="Appl. Environ. Microbiol.">
        <title>Complete genome sequence of the chemolithoautotrophic marine magnetotactic coccus strain MC-1.</title>
        <authorList>
            <person name="Schubbe S."/>
            <person name="Williams T.J."/>
            <person name="Xie G."/>
            <person name="Kiss H.E."/>
            <person name="Brettin T.S."/>
            <person name="Martinez D."/>
            <person name="Ross C.A."/>
            <person name="Schuler D."/>
            <person name="Cox B.L."/>
            <person name="Nealson K.H."/>
            <person name="Bazylinski D.A."/>
        </authorList>
    </citation>
    <scope>NUCLEOTIDE SEQUENCE [LARGE SCALE GENOMIC DNA]</scope>
    <source>
        <strain evidence="6">ATCC BAA-1437 / JCM 17883 / MC-1</strain>
    </source>
</reference>
<evidence type="ECO:0000313" key="5">
    <source>
        <dbReference type="EMBL" id="ABK43402.1"/>
    </source>
</evidence>
<keyword evidence="3" id="KW-0003">3Fe-4S</keyword>
<comment type="cofactor">
    <cofactor evidence="1">
        <name>[3Fe-4S] cluster</name>
        <dbReference type="ChEBI" id="CHEBI:21137"/>
    </cofactor>
</comment>
<accession>A0L609</accession>
<proteinExistence type="predicted"/>
<keyword evidence="3" id="KW-0479">Metal-binding</keyword>
<dbReference type="SUPFAM" id="SSF56770">
    <property type="entry name" value="HydA/Nqo6-like"/>
    <property type="match status" value="1"/>
</dbReference>
<name>A0L609_MAGMM</name>
<protein>
    <submittedName>
        <fullName evidence="5">NADH ubiquinone oxidoreductase, 20 kDa subunit</fullName>
    </submittedName>
</protein>
<keyword evidence="5" id="KW-0830">Ubiquinone</keyword>
<evidence type="ECO:0000256" key="3">
    <source>
        <dbReference type="ARBA" id="ARBA00023291"/>
    </source>
</evidence>
<dbReference type="KEGG" id="mgm:Mmc1_0883"/>
<dbReference type="eggNOG" id="COG1941">
    <property type="taxonomic scope" value="Bacteria"/>
</dbReference>
<dbReference type="Gene3D" id="3.40.50.700">
    <property type="entry name" value="NADH:ubiquinone oxidoreductase-like, 20kDa subunit"/>
    <property type="match status" value="1"/>
</dbReference>
<evidence type="ECO:0000256" key="2">
    <source>
        <dbReference type="ARBA" id="ARBA00023002"/>
    </source>
</evidence>
<dbReference type="STRING" id="156889.Mmc1_0883"/>
<dbReference type="Pfam" id="PF01058">
    <property type="entry name" value="Oxidored_q6"/>
    <property type="match status" value="1"/>
</dbReference>
<dbReference type="AlphaFoldDB" id="A0L609"/>
<dbReference type="Proteomes" id="UP000002586">
    <property type="component" value="Chromosome"/>
</dbReference>
<dbReference type="GO" id="GO:0051538">
    <property type="term" value="F:3 iron, 4 sulfur cluster binding"/>
    <property type="evidence" value="ECO:0007669"/>
    <property type="project" value="UniProtKB-KW"/>
</dbReference>
<keyword evidence="2" id="KW-0560">Oxidoreductase</keyword>
<keyword evidence="3" id="KW-0411">Iron-sulfur</keyword>
<dbReference type="PANTHER" id="PTHR42845:SF3">
    <property type="entry name" value="CYTOSOLIC NIFE-HYDROGENASE, DELTA SUBUNIT"/>
    <property type="match status" value="1"/>
</dbReference>
<gene>
    <name evidence="5" type="ordered locus">Mmc1_0883</name>
</gene>
<dbReference type="HOGENOM" id="CLU_053270_0_0_5"/>
<dbReference type="InterPro" id="IPR006137">
    <property type="entry name" value="NADH_UbQ_OxRdtase-like_20kDa"/>
</dbReference>
<dbReference type="OrthoDB" id="9787729at2"/>
<sequence>MSKPLPGPTKKLRVGIYSFTGCAGDQLAILNDTTVLLGLAQRAEICSFIMASSQESDQEGRLDLAIVEGSICSEQERTALEKLRQRSDALMALGTCAVWGGLPAMNAKTIPIHTMKEQVYGDSTVFPGAREAEPLSRFVKVDYAVTGCPIEIDEFAQVVTAILNGVRPVQTDASVCSECRIAENRCLVQAERRVCCGPITLAGCKARCIQYGQPCYGCRGPVEDPAYVATARLFSDHGLNKGAVIEQIRRFTAPAWVENRLIPHYQDPQHMGLGQQPEGDAP</sequence>
<evidence type="ECO:0000259" key="4">
    <source>
        <dbReference type="Pfam" id="PF01058"/>
    </source>
</evidence>
<reference evidence="5 6" key="2">
    <citation type="journal article" date="2012" name="Int. J. Syst. Evol. Microbiol.">
        <title>Magnetococcus marinus gen. nov., sp. nov., a marine, magnetotactic bacterium that represents a novel lineage (Magnetococcaceae fam. nov.; Magnetococcales ord. nov.) at the base of the Alphaproteobacteria.</title>
        <authorList>
            <person name="Bazylinski D.A."/>
            <person name="Williams T.J."/>
            <person name="Lefevre C.T."/>
            <person name="Berg R.J."/>
            <person name="Zhang C.L."/>
            <person name="Bowser S.S."/>
            <person name="Dean A.J."/>
            <person name="Beveridge T.J."/>
        </authorList>
    </citation>
    <scope>NUCLEOTIDE SEQUENCE [LARGE SCALE GENOMIC DNA]</scope>
    <source>
        <strain evidence="6">ATCC BAA-1437 / JCM 17883 / MC-1</strain>
    </source>
</reference>